<dbReference type="Proteomes" id="UP000001058">
    <property type="component" value="Unassembled WGS sequence"/>
</dbReference>
<protein>
    <submittedName>
        <fullName evidence="5">Acetylglucosaminyltransferase</fullName>
    </submittedName>
</protein>
<dbReference type="Gene3D" id="2.10.25.10">
    <property type="entry name" value="Laminin"/>
    <property type="match status" value="1"/>
</dbReference>
<evidence type="ECO:0000256" key="2">
    <source>
        <dbReference type="SAM" id="MobiDB-lite"/>
    </source>
</evidence>
<keyword evidence="3" id="KW-0732">Signal</keyword>
<dbReference type="PROSITE" id="PS00022">
    <property type="entry name" value="EGF_1"/>
    <property type="match status" value="1"/>
</dbReference>
<keyword evidence="5" id="KW-0808">Transferase</keyword>
<dbReference type="PROSITE" id="PS01186">
    <property type="entry name" value="EGF_2"/>
    <property type="match status" value="1"/>
</dbReference>
<dbReference type="GeneID" id="9617498"/>
<dbReference type="EMBL" id="GL378339">
    <property type="protein sequence ID" value="EFJ48528.1"/>
    <property type="molecule type" value="Genomic_DNA"/>
</dbReference>
<keyword evidence="1" id="KW-0245">EGF-like domain</keyword>
<dbReference type="OrthoDB" id="1924787at2759"/>
<feature type="disulfide bond" evidence="1">
    <location>
        <begin position="232"/>
        <end position="241"/>
    </location>
</feature>
<gene>
    <name evidence="5" type="primary">elg5</name>
    <name evidence="5" type="ORF">VOLCADRAFT_104710</name>
</gene>
<comment type="caution">
    <text evidence="1">Lacks conserved residue(s) required for the propagation of feature annotation.</text>
</comment>
<feature type="domain" description="EGF-like" evidence="4">
    <location>
        <begin position="205"/>
        <end position="242"/>
    </location>
</feature>
<dbReference type="STRING" id="3068.D8TV77"/>
<sequence length="658" mass="72529">MASPRLPLLLSLLLISPSWRPVAWLLRSTSLLPSELPSGSFASSISTGSSISRGARTTSVGLHLASATPRTYRIEHPAMRGWEEPSLPSWDDVIKGEKRKVVCVSGVPPLYKGKDHKGWPCGGRVMGMYNPGGSSIARNGTVLAGHVGGLYDHIMVDHLKSVCDSGAGGGGGKPCKRKVCALARGEWCKEYYNQGPIPWRPPPRGDKDCPATKYGACNGVGSCQYDLGVCLCPAGWKGPDCGLRDPRPCTHRYRQQPLDGNNTTPISHSGPDGRDLNWLEEGWTASRCAGYCDEDLAMCYCPPGTKYGRTLAPPDAPPGTPPLQAGRPMGDSCKPGRDPATGKRLDWGRLEPDDLFGPDGWCNSENPRTHWLTHPHGGLPVCHPLVYHPLVYHPLVYHPLVYHPLVYHPLVYHPLVYHTTHLSVCTPLTGGPRLVVRPCGCLLDGSQGHFCDTPTEAFCFNQCSGHGECKLGFCKCHEGWYGMDCSRLRASAKEVTKGDHEGGSKSYLQGIVVNPPAAQDPPPVPTRRRPLIYVYDTDPIFNTKMIQYRLARTSCVYRLFGAGNDTFYNNFVYTLESYWIEMLTISQHRTFDPEEADFFFVPVQLTCYLWPVLGWADHPWFGMPAAHSRAHQGASMYLSAKRWIQQHYPRVVQGVQGA</sequence>
<dbReference type="PANTHER" id="PTHR24035">
    <property type="entry name" value="MULTIPLE EPIDERMAL GROWTH FACTOR-LIKE DOMAINS PROTEIN"/>
    <property type="match status" value="1"/>
</dbReference>
<evidence type="ECO:0000256" key="1">
    <source>
        <dbReference type="PROSITE-ProRule" id="PRU00076"/>
    </source>
</evidence>
<feature type="region of interest" description="Disordered" evidence="2">
    <location>
        <begin position="253"/>
        <end position="273"/>
    </location>
</feature>
<dbReference type="FunFam" id="2.10.25.10:FF:000026">
    <property type="entry name" value="Teneurin transmembrane protein 2"/>
    <property type="match status" value="1"/>
</dbReference>
<organism evidence="6">
    <name type="scientific">Volvox carteri f. nagariensis</name>
    <dbReference type="NCBI Taxonomy" id="3068"/>
    <lineage>
        <taxon>Eukaryota</taxon>
        <taxon>Viridiplantae</taxon>
        <taxon>Chlorophyta</taxon>
        <taxon>core chlorophytes</taxon>
        <taxon>Chlorophyceae</taxon>
        <taxon>CS clade</taxon>
        <taxon>Chlamydomonadales</taxon>
        <taxon>Volvocaceae</taxon>
        <taxon>Volvox</taxon>
    </lineage>
</organism>
<accession>D8TV77</accession>
<dbReference type="RefSeq" id="XP_002950327.1">
    <property type="nucleotide sequence ID" value="XM_002950281.1"/>
</dbReference>
<evidence type="ECO:0000256" key="3">
    <source>
        <dbReference type="SAM" id="SignalP"/>
    </source>
</evidence>
<feature type="chain" id="PRO_5003123916" evidence="3">
    <location>
        <begin position="26"/>
        <end position="658"/>
    </location>
</feature>
<dbReference type="KEGG" id="vcn:VOLCADRAFT_104710"/>
<name>D8TV77_VOLCA</name>
<dbReference type="PANTHER" id="PTHR24035:SF109">
    <property type="entry name" value="PROTEIN DRAPER"/>
    <property type="match status" value="1"/>
</dbReference>
<proteinExistence type="predicted"/>
<feature type="compositionally biased region" description="Polar residues" evidence="2">
    <location>
        <begin position="258"/>
        <end position="267"/>
    </location>
</feature>
<dbReference type="PROSITE" id="PS50026">
    <property type="entry name" value="EGF_3"/>
    <property type="match status" value="1"/>
</dbReference>
<dbReference type="eggNOG" id="KOG1021">
    <property type="taxonomic scope" value="Eukaryota"/>
</dbReference>
<evidence type="ECO:0000313" key="6">
    <source>
        <dbReference type="Proteomes" id="UP000001058"/>
    </source>
</evidence>
<dbReference type="InterPro" id="IPR000742">
    <property type="entry name" value="EGF"/>
</dbReference>
<dbReference type="GO" id="GO:0016740">
    <property type="term" value="F:transferase activity"/>
    <property type="evidence" value="ECO:0007669"/>
    <property type="project" value="UniProtKB-KW"/>
</dbReference>
<reference evidence="5 6" key="1">
    <citation type="journal article" date="2010" name="Science">
        <title>Genomic analysis of organismal complexity in the multicellular green alga Volvox carteri.</title>
        <authorList>
            <person name="Prochnik S.E."/>
            <person name="Umen J."/>
            <person name="Nedelcu A.M."/>
            <person name="Hallmann A."/>
            <person name="Miller S.M."/>
            <person name="Nishii I."/>
            <person name="Ferris P."/>
            <person name="Kuo A."/>
            <person name="Mitros T."/>
            <person name="Fritz-Laylin L.K."/>
            <person name="Hellsten U."/>
            <person name="Chapman J."/>
            <person name="Simakov O."/>
            <person name="Rensing S.A."/>
            <person name="Terry A."/>
            <person name="Pangilinan J."/>
            <person name="Kapitonov V."/>
            <person name="Jurka J."/>
            <person name="Salamov A."/>
            <person name="Shapiro H."/>
            <person name="Schmutz J."/>
            <person name="Grimwood J."/>
            <person name="Lindquist E."/>
            <person name="Lucas S."/>
            <person name="Grigoriev I.V."/>
            <person name="Schmitt R."/>
            <person name="Kirk D."/>
            <person name="Rokhsar D.S."/>
        </authorList>
    </citation>
    <scope>NUCLEOTIDE SEQUENCE [LARGE SCALE GENOMIC DNA]</scope>
    <source>
        <strain evidence="6">f. Nagariensis / Eve</strain>
    </source>
</reference>
<keyword evidence="1" id="KW-1015">Disulfide bond</keyword>
<evidence type="ECO:0000259" key="4">
    <source>
        <dbReference type="PROSITE" id="PS50026"/>
    </source>
</evidence>
<feature type="signal peptide" evidence="3">
    <location>
        <begin position="1"/>
        <end position="25"/>
    </location>
</feature>
<dbReference type="InterPro" id="IPR052108">
    <property type="entry name" value="MEGF/SIB"/>
</dbReference>
<dbReference type="SUPFAM" id="SSF57196">
    <property type="entry name" value="EGF/Laminin"/>
    <property type="match status" value="1"/>
</dbReference>
<dbReference type="AlphaFoldDB" id="D8TV77"/>
<feature type="compositionally biased region" description="Basic and acidic residues" evidence="2">
    <location>
        <begin position="334"/>
        <end position="349"/>
    </location>
</feature>
<feature type="non-terminal residue" evidence="5">
    <location>
        <position position="658"/>
    </location>
</feature>
<keyword evidence="6" id="KW-1185">Reference proteome</keyword>
<dbReference type="InParanoid" id="D8TV77"/>
<dbReference type="Pfam" id="PF23106">
    <property type="entry name" value="EGF_Teneurin"/>
    <property type="match status" value="1"/>
</dbReference>
<feature type="region of interest" description="Disordered" evidence="2">
    <location>
        <begin position="327"/>
        <end position="349"/>
    </location>
</feature>
<evidence type="ECO:0000313" key="5">
    <source>
        <dbReference type="EMBL" id="EFJ48528.1"/>
    </source>
</evidence>